<dbReference type="EMBL" id="UOFW01000040">
    <property type="protein sequence ID" value="VAX03195.1"/>
    <property type="molecule type" value="Genomic_DNA"/>
</dbReference>
<keyword evidence="3" id="KW-0408">Iron</keyword>
<gene>
    <name evidence="6" type="ORF">MNBD_ALPHA03-852</name>
</gene>
<dbReference type="AlphaFoldDB" id="A0A3B1BA74"/>
<dbReference type="Gene3D" id="2.102.10.10">
    <property type="entry name" value="Rieske [2Fe-2S] iron-sulphur domain"/>
    <property type="match status" value="1"/>
</dbReference>
<dbReference type="CDD" id="cd03467">
    <property type="entry name" value="Rieske"/>
    <property type="match status" value="1"/>
</dbReference>
<proteinExistence type="predicted"/>
<sequence>MKASDIPGGPEKDEILCRLLDIEDGKAKEFSYGQGAEIRDIFIQRRGDKIYAYENTCPHAFIPLNMTAGDFTEKTGQYFICQNHGALFEIKTGLCLAGPCNGQSLTAIDVDLIDGNIIAI</sequence>
<reference evidence="6" key="1">
    <citation type="submission" date="2018-06" db="EMBL/GenBank/DDBJ databases">
        <authorList>
            <person name="Zhirakovskaya E."/>
        </authorList>
    </citation>
    <scope>NUCLEOTIDE SEQUENCE</scope>
</reference>
<keyword evidence="4" id="KW-0411">Iron-sulfur</keyword>
<accession>A0A3B1BA74</accession>
<organism evidence="6">
    <name type="scientific">hydrothermal vent metagenome</name>
    <dbReference type="NCBI Taxonomy" id="652676"/>
    <lineage>
        <taxon>unclassified sequences</taxon>
        <taxon>metagenomes</taxon>
        <taxon>ecological metagenomes</taxon>
    </lineage>
</organism>
<dbReference type="SUPFAM" id="SSF50022">
    <property type="entry name" value="ISP domain"/>
    <property type="match status" value="1"/>
</dbReference>
<dbReference type="GO" id="GO:0046872">
    <property type="term" value="F:metal ion binding"/>
    <property type="evidence" value="ECO:0007669"/>
    <property type="project" value="UniProtKB-KW"/>
</dbReference>
<evidence type="ECO:0000256" key="3">
    <source>
        <dbReference type="ARBA" id="ARBA00023004"/>
    </source>
</evidence>
<evidence type="ECO:0000256" key="2">
    <source>
        <dbReference type="ARBA" id="ARBA00022723"/>
    </source>
</evidence>
<dbReference type="GO" id="GO:0051537">
    <property type="term" value="F:2 iron, 2 sulfur cluster binding"/>
    <property type="evidence" value="ECO:0007669"/>
    <property type="project" value="UniProtKB-KW"/>
</dbReference>
<keyword evidence="1" id="KW-0001">2Fe-2S</keyword>
<evidence type="ECO:0000256" key="1">
    <source>
        <dbReference type="ARBA" id="ARBA00022714"/>
    </source>
</evidence>
<protein>
    <recommendedName>
        <fullName evidence="5">Rieske domain-containing protein</fullName>
    </recommendedName>
</protein>
<dbReference type="Pfam" id="PF00355">
    <property type="entry name" value="Rieske"/>
    <property type="match status" value="1"/>
</dbReference>
<evidence type="ECO:0000256" key="4">
    <source>
        <dbReference type="ARBA" id="ARBA00023014"/>
    </source>
</evidence>
<dbReference type="InterPro" id="IPR017941">
    <property type="entry name" value="Rieske_2Fe-2S"/>
</dbReference>
<dbReference type="PROSITE" id="PS51296">
    <property type="entry name" value="RIESKE"/>
    <property type="match status" value="1"/>
</dbReference>
<name>A0A3B1BA74_9ZZZZ</name>
<dbReference type="PANTHER" id="PTHR40261">
    <property type="match status" value="1"/>
</dbReference>
<keyword evidence="2" id="KW-0479">Metal-binding</keyword>
<evidence type="ECO:0000313" key="6">
    <source>
        <dbReference type="EMBL" id="VAX03195.1"/>
    </source>
</evidence>
<dbReference type="PANTHER" id="PTHR40261:SF1">
    <property type="entry name" value="RIESKE DOMAIN-CONTAINING PROTEIN"/>
    <property type="match status" value="1"/>
</dbReference>
<evidence type="ECO:0000259" key="5">
    <source>
        <dbReference type="PROSITE" id="PS51296"/>
    </source>
</evidence>
<feature type="domain" description="Rieske" evidence="5">
    <location>
        <begin position="14"/>
        <end position="119"/>
    </location>
</feature>
<dbReference type="InterPro" id="IPR036922">
    <property type="entry name" value="Rieske_2Fe-2S_sf"/>
</dbReference>